<feature type="region of interest" description="Disordered" evidence="1">
    <location>
        <begin position="286"/>
        <end position="343"/>
    </location>
</feature>
<accession>M3EXJ6</accession>
<feature type="compositionally biased region" description="Basic and acidic residues" evidence="1">
    <location>
        <begin position="654"/>
        <end position="680"/>
    </location>
</feature>
<gene>
    <name evidence="2" type="ORF">SBD_3595</name>
</gene>
<feature type="compositionally biased region" description="Basic and acidic residues" evidence="1">
    <location>
        <begin position="610"/>
        <end position="622"/>
    </location>
</feature>
<dbReference type="AlphaFoldDB" id="M3EXJ6"/>
<dbReference type="EMBL" id="KB405078">
    <property type="protein sequence ID" value="EMF53928.1"/>
    <property type="molecule type" value="Genomic_DNA"/>
</dbReference>
<evidence type="ECO:0000256" key="1">
    <source>
        <dbReference type="SAM" id="MobiDB-lite"/>
    </source>
</evidence>
<sequence length="779" mass="81349">MLHGLRPGRACAGVDGGGGRSGIRVPPRLTGLAGLTRVLRMAGLGGGLGEAVTARGSRGVGRALWRRGAGREAVAGLRGGLFGVAGLGGGLGEAVAGLLGEGCVRGYGRIGLGEAVARCGVCRWRGGRGGAGLPVGLLGLGGGLGEAVADLLRDGCVRRDRRTRGREAVTGGGRGVGCLGGCRLLVGRGCRGRGDGRGGGVRWCGGHGVAGVAGRAGWRRDSGAGRRRSGCCRCTGPTRGTGRGIDRVAPGGRRTLGGLRGERLLLGRRHRLLGLRDRGLLVRQRGMHRRRRRDRWPLRSRGRRRRRGQSVRGRQRRKRTLLRRRRPGGRRLRYAAGGDRSGRGLLGRGRLRRGGLGLHGPRHRTLGLGGAGGAADRLGRNGVMRTGVLRREVLRNGCLRGGALSGHILRCGALSGCLLRGGTLSRCLLRDRDLGHGILLGDRTRLGLAGDDIRTLGTAGRRTLGVTGLSGTGLYGTGLAGSIRTGQPLRAYTAVAALARSALSVLALAGRHHGLGGLGDTAGIHVGTGALRTMRRRLRGRTGCRHVPGARNPGVGARGARRLPTRHLRRVQLEVTGTRRTTGGTPVRARTSSRTRTGGTLCGGAVPDLALHRGSGDPHGRPALDVPVALTTGAGHGRGGRRRPGRRIRTGHTGHVERSAGGRRERQPDRRPHGTGDRRNAPRTGTRTRPRTRVSTSTSTSTRTRFRAGPSRRGVLRVPGRRRVVDGELARHLDGGLRVGLVIVGCGPAPAHPVPIAAHNSSWCGRAPSCRAGATVPVV</sequence>
<evidence type="ECO:0000313" key="2">
    <source>
        <dbReference type="EMBL" id="EMF53928.1"/>
    </source>
</evidence>
<proteinExistence type="predicted"/>
<dbReference type="Proteomes" id="UP000030760">
    <property type="component" value="Unassembled WGS sequence"/>
</dbReference>
<feature type="compositionally biased region" description="Basic residues" evidence="1">
    <location>
        <begin position="638"/>
        <end position="652"/>
    </location>
</feature>
<name>M3EXJ6_9ACTN</name>
<feature type="compositionally biased region" description="Low complexity" evidence="1">
    <location>
        <begin position="578"/>
        <end position="605"/>
    </location>
</feature>
<organism evidence="2 3">
    <name type="scientific">Streptomyces bottropensis ATCC 25435</name>
    <dbReference type="NCBI Taxonomy" id="1054862"/>
    <lineage>
        <taxon>Bacteria</taxon>
        <taxon>Bacillati</taxon>
        <taxon>Actinomycetota</taxon>
        <taxon>Actinomycetes</taxon>
        <taxon>Kitasatosporales</taxon>
        <taxon>Streptomycetaceae</taxon>
        <taxon>Streptomyces</taxon>
    </lineage>
</organism>
<feature type="region of interest" description="Disordered" evidence="1">
    <location>
        <begin position="578"/>
        <end position="710"/>
    </location>
</feature>
<feature type="compositionally biased region" description="Low complexity" evidence="1">
    <location>
        <begin position="693"/>
        <end position="710"/>
    </location>
</feature>
<protein>
    <submittedName>
        <fullName evidence="2">Uncharacterized protein</fullName>
    </submittedName>
</protein>
<feature type="compositionally biased region" description="Basic residues" evidence="1">
    <location>
        <begin position="286"/>
        <end position="333"/>
    </location>
</feature>
<reference evidence="3" key="1">
    <citation type="journal article" date="2013" name="Genome Announc.">
        <title>Draft Genome Sequence of Streptomyces bottropensis ATCC 25435, a Bottromycin-Producing Actinomycete.</title>
        <authorList>
            <person name="Zhang H."/>
            <person name="Zhou W."/>
            <person name="Zhuang Y."/>
            <person name="Liang X."/>
            <person name="Liu T."/>
        </authorList>
    </citation>
    <scope>NUCLEOTIDE SEQUENCE [LARGE SCALE GENOMIC DNA]</scope>
    <source>
        <strain evidence="3">ATCC 25435</strain>
    </source>
</reference>
<evidence type="ECO:0000313" key="3">
    <source>
        <dbReference type="Proteomes" id="UP000030760"/>
    </source>
</evidence>